<sequence length="132" mass="14843">MSFKAKLKMGGKEFDVLHCSYTFRRDVDAKGRPASSVYGGTVQLEVESTDDTSVLESMINNVYKSQKGTITFQKRDEDAKMKELSFEDGYIVQYSEALDSVGSNPMTINFIVSARTLKIGNAEHQNDWPDKK</sequence>
<reference evidence="2" key="1">
    <citation type="journal article" date="2019" name="Int. J. Syst. Evol. Microbiol.">
        <title>The Global Catalogue of Microorganisms (GCM) 10K type strain sequencing project: providing services to taxonomists for standard genome sequencing and annotation.</title>
        <authorList>
            <consortium name="The Broad Institute Genomics Platform"/>
            <consortium name="The Broad Institute Genome Sequencing Center for Infectious Disease"/>
            <person name="Wu L."/>
            <person name="Ma J."/>
        </authorList>
    </citation>
    <scope>NUCLEOTIDE SEQUENCE [LARGE SCALE GENOMIC DNA]</scope>
    <source>
        <strain evidence="2">JCM 17919</strain>
    </source>
</reference>
<dbReference type="InterPro" id="IPR041408">
    <property type="entry name" value="Hcp_Tssd"/>
</dbReference>
<keyword evidence="2" id="KW-1185">Reference proteome</keyword>
<gene>
    <name evidence="1" type="primary">tssD</name>
    <name evidence="1" type="ORF">GCM10023184_43250</name>
</gene>
<proteinExistence type="predicted"/>
<dbReference type="Proteomes" id="UP001501725">
    <property type="component" value="Unassembled WGS sequence"/>
</dbReference>
<name>A0ABP8HRD1_9BACT</name>
<accession>A0ABP8HRD1</accession>
<comment type="caution">
    <text evidence="1">The sequence shown here is derived from an EMBL/GenBank/DDBJ whole genome shotgun (WGS) entry which is preliminary data.</text>
</comment>
<evidence type="ECO:0000313" key="2">
    <source>
        <dbReference type="Proteomes" id="UP001501725"/>
    </source>
</evidence>
<protein>
    <submittedName>
        <fullName evidence="1">Type VI secretion system tube protein TssD</fullName>
    </submittedName>
</protein>
<evidence type="ECO:0000313" key="1">
    <source>
        <dbReference type="EMBL" id="GAA4343152.1"/>
    </source>
</evidence>
<dbReference type="RefSeq" id="WP_345258053.1">
    <property type="nucleotide sequence ID" value="NZ_BAABGY010000016.1"/>
</dbReference>
<dbReference type="EMBL" id="BAABGY010000016">
    <property type="protein sequence ID" value="GAA4343152.1"/>
    <property type="molecule type" value="Genomic_DNA"/>
</dbReference>
<organism evidence="1 2">
    <name type="scientific">Flaviaesturariibacter amylovorans</name>
    <dbReference type="NCBI Taxonomy" id="1084520"/>
    <lineage>
        <taxon>Bacteria</taxon>
        <taxon>Pseudomonadati</taxon>
        <taxon>Bacteroidota</taxon>
        <taxon>Chitinophagia</taxon>
        <taxon>Chitinophagales</taxon>
        <taxon>Chitinophagaceae</taxon>
        <taxon>Flaviaestuariibacter</taxon>
    </lineage>
</organism>
<dbReference type="Pfam" id="PF17642">
    <property type="entry name" value="TssD"/>
    <property type="match status" value="1"/>
</dbReference>